<sequence length="594" mass="64438">MMKKAIRLLALGVLVNAGVYAQSVEDGVKAYYNGNYASAVSILEKHADKADAAYWLAESYYELGKNAQADAVISKALAAKPADPYLLAAKGQLLIAEKKGAEAQQQFNAALNALGKDDVEKAKVLNAVGFALARAYNNIDRVGDINFAVAKLTEAKNLVMNLKGKKRDPKLIASIYTNLADATLKANPGEGSAAFTYYQEALETEPSFALAEYRKSKIFKSQNNVDLYIQSLEKAIAANPSFLPALEDLYEYYAFSAGDLNKAKPYGDKILSLLPPSPNNEYFKGVAAYFNKNYSEAINIGKNIIAQAREQTNPLVYKLVAYSLIENKDTASAIPYVEDYFKTQVKDNIVPKDYSLKATAYSTTPGKEAEVVQTYLDAAAADTSIAGKVEILSNGAKMFADAGKSALAGELYAKILEIKPSDKHTINDYFYAGYTGFYKAGEYEKAWKIFDAARNRFPKWNYGYMLAYASSKIFDSTNAQNIMVTDGDRYIAFLQSPDDTTEVAAKRGEIFKTAADLAIYSANVKKDNESALKYLQLAYNNADNPTAKEQIAQYIKALGGTPGAPTAPGTGADSTQNGAATAPARNSSSSGPKR</sequence>
<keyword evidence="4" id="KW-1185">Reference proteome</keyword>
<dbReference type="Proteomes" id="UP001357452">
    <property type="component" value="Unassembled WGS sequence"/>
</dbReference>
<dbReference type="SUPFAM" id="SSF48452">
    <property type="entry name" value="TPR-like"/>
    <property type="match status" value="3"/>
</dbReference>
<reference evidence="3 4" key="1">
    <citation type="submission" date="2024-01" db="EMBL/GenBank/DDBJ databases">
        <title>Niabella digestum sp. nov., isolated from waste digestion system.</title>
        <authorList>
            <person name="Zhang L."/>
        </authorList>
    </citation>
    <scope>NUCLEOTIDE SEQUENCE [LARGE SCALE GENOMIC DNA]</scope>
    <source>
        <strain evidence="3 4">A18</strain>
    </source>
</reference>
<proteinExistence type="predicted"/>
<evidence type="ECO:0000256" key="2">
    <source>
        <dbReference type="SAM" id="SignalP"/>
    </source>
</evidence>
<feature type="compositionally biased region" description="Low complexity" evidence="1">
    <location>
        <begin position="563"/>
        <end position="572"/>
    </location>
</feature>
<protein>
    <submittedName>
        <fullName evidence="3">Tetratricopeptide repeat protein</fullName>
    </submittedName>
</protein>
<feature type="chain" id="PRO_5045412691" evidence="2">
    <location>
        <begin position="22"/>
        <end position="594"/>
    </location>
</feature>
<evidence type="ECO:0000313" key="4">
    <source>
        <dbReference type="Proteomes" id="UP001357452"/>
    </source>
</evidence>
<dbReference type="InterPro" id="IPR019734">
    <property type="entry name" value="TPR_rpt"/>
</dbReference>
<dbReference type="Gene3D" id="1.25.40.10">
    <property type="entry name" value="Tetratricopeptide repeat domain"/>
    <property type="match status" value="3"/>
</dbReference>
<dbReference type="Pfam" id="PF14559">
    <property type="entry name" value="TPR_19"/>
    <property type="match status" value="1"/>
</dbReference>
<organism evidence="3 4">
    <name type="scientific">Niabella digestorum</name>
    <dbReference type="NCBI Taxonomy" id="3117701"/>
    <lineage>
        <taxon>Bacteria</taxon>
        <taxon>Pseudomonadati</taxon>
        <taxon>Bacteroidota</taxon>
        <taxon>Chitinophagia</taxon>
        <taxon>Chitinophagales</taxon>
        <taxon>Chitinophagaceae</taxon>
        <taxon>Niabella</taxon>
    </lineage>
</organism>
<dbReference type="InterPro" id="IPR011990">
    <property type="entry name" value="TPR-like_helical_dom_sf"/>
</dbReference>
<keyword evidence="2" id="KW-0732">Signal</keyword>
<evidence type="ECO:0000256" key="1">
    <source>
        <dbReference type="SAM" id="MobiDB-lite"/>
    </source>
</evidence>
<feature type="signal peptide" evidence="2">
    <location>
        <begin position="1"/>
        <end position="21"/>
    </location>
</feature>
<comment type="caution">
    <text evidence="3">The sequence shown here is derived from an EMBL/GenBank/DDBJ whole genome shotgun (WGS) entry which is preliminary data.</text>
</comment>
<feature type="region of interest" description="Disordered" evidence="1">
    <location>
        <begin position="558"/>
        <end position="594"/>
    </location>
</feature>
<feature type="compositionally biased region" description="Polar residues" evidence="1">
    <location>
        <begin position="573"/>
        <end position="594"/>
    </location>
</feature>
<evidence type="ECO:0000313" key="3">
    <source>
        <dbReference type="EMBL" id="MEE6187003.1"/>
    </source>
</evidence>
<dbReference type="EMBL" id="JAZGLY010000003">
    <property type="protein sequence ID" value="MEE6187003.1"/>
    <property type="molecule type" value="Genomic_DNA"/>
</dbReference>
<dbReference type="RefSeq" id="WP_330974412.1">
    <property type="nucleotide sequence ID" value="NZ_JAZGLY010000003.1"/>
</dbReference>
<dbReference type="SMART" id="SM00028">
    <property type="entry name" value="TPR"/>
    <property type="match status" value="5"/>
</dbReference>
<accession>A0ABU7RG90</accession>
<gene>
    <name evidence="3" type="ORF">V2H41_06940</name>
</gene>
<name>A0ABU7RG90_9BACT</name>